<organism evidence="3">
    <name type="scientific">marine sediment metagenome</name>
    <dbReference type="NCBI Taxonomy" id="412755"/>
    <lineage>
        <taxon>unclassified sequences</taxon>
        <taxon>metagenomes</taxon>
        <taxon>ecological metagenomes</taxon>
    </lineage>
</organism>
<dbReference type="Pfam" id="PF00696">
    <property type="entry name" value="AA_kinase"/>
    <property type="match status" value="1"/>
</dbReference>
<feature type="non-terminal residue" evidence="3">
    <location>
        <position position="1"/>
    </location>
</feature>
<feature type="domain" description="Aspartate/glutamate/uridylate kinase" evidence="2">
    <location>
        <begin position="2"/>
        <end position="119"/>
    </location>
</feature>
<name>X0W9W5_9ZZZZ</name>
<dbReference type="EMBL" id="BARS01038208">
    <property type="protein sequence ID" value="GAG19987.1"/>
    <property type="molecule type" value="Genomic_DNA"/>
</dbReference>
<dbReference type="AlphaFoldDB" id="X0W9W5"/>
<gene>
    <name evidence="3" type="ORF">S01H1_58486</name>
</gene>
<sequence length="148" mass="15386">VGEIERVDSDMLMRLFEAGYLPVIAPLGILWENQRLQNQILNINADTVAGEVAFALTARWLVFLTDVAGVSGSDGSSVAHLSGQGAAALIDQGTVSGGMIPKVEACLRACEGATRTAIIDGRQPHALLAAVQQGRFVGTTIGPGEEGS</sequence>
<dbReference type="SUPFAM" id="SSF53633">
    <property type="entry name" value="Carbamate kinase-like"/>
    <property type="match status" value="1"/>
</dbReference>
<dbReference type="InterPro" id="IPR001048">
    <property type="entry name" value="Asp/Glu/Uridylate_kinase"/>
</dbReference>
<accession>X0W9W5</accession>
<evidence type="ECO:0000259" key="2">
    <source>
        <dbReference type="Pfam" id="PF00696"/>
    </source>
</evidence>
<reference evidence="3" key="1">
    <citation type="journal article" date="2014" name="Front. Microbiol.">
        <title>High frequency of phylogenetically diverse reductive dehalogenase-homologous genes in deep subseafloor sedimentary metagenomes.</title>
        <authorList>
            <person name="Kawai M."/>
            <person name="Futagami T."/>
            <person name="Toyoda A."/>
            <person name="Takaki Y."/>
            <person name="Nishi S."/>
            <person name="Hori S."/>
            <person name="Arai W."/>
            <person name="Tsubouchi T."/>
            <person name="Morono Y."/>
            <person name="Uchiyama I."/>
            <person name="Ito T."/>
            <person name="Fujiyama A."/>
            <person name="Inagaki F."/>
            <person name="Takami H."/>
        </authorList>
    </citation>
    <scope>NUCLEOTIDE SEQUENCE</scope>
    <source>
        <strain evidence="3">Expedition CK06-06</strain>
    </source>
</reference>
<dbReference type="GO" id="GO:0006526">
    <property type="term" value="P:L-arginine biosynthetic process"/>
    <property type="evidence" value="ECO:0007669"/>
    <property type="project" value="TreeGrafter"/>
</dbReference>
<dbReference type="CDD" id="cd04238">
    <property type="entry name" value="AAK_NAGK-like"/>
    <property type="match status" value="1"/>
</dbReference>
<dbReference type="PANTHER" id="PTHR23342:SF0">
    <property type="entry name" value="N-ACETYLGLUTAMATE SYNTHASE, MITOCHONDRIAL"/>
    <property type="match status" value="1"/>
</dbReference>
<comment type="caution">
    <text evidence="3">The sequence shown here is derived from an EMBL/GenBank/DDBJ whole genome shotgun (WGS) entry which is preliminary data.</text>
</comment>
<protein>
    <recommendedName>
        <fullName evidence="2">Aspartate/glutamate/uridylate kinase domain-containing protein</fullName>
    </recommendedName>
</protein>
<keyword evidence="1" id="KW-0808">Transferase</keyword>
<dbReference type="GO" id="GO:0003991">
    <property type="term" value="F:acetylglutamate kinase activity"/>
    <property type="evidence" value="ECO:0007669"/>
    <property type="project" value="TreeGrafter"/>
</dbReference>
<dbReference type="InterPro" id="IPR036393">
    <property type="entry name" value="AceGlu_kinase-like_sf"/>
</dbReference>
<evidence type="ECO:0000313" key="3">
    <source>
        <dbReference type="EMBL" id="GAG19987.1"/>
    </source>
</evidence>
<dbReference type="Gene3D" id="3.40.1160.10">
    <property type="entry name" value="Acetylglutamate kinase-like"/>
    <property type="match status" value="1"/>
</dbReference>
<proteinExistence type="predicted"/>
<evidence type="ECO:0000256" key="1">
    <source>
        <dbReference type="ARBA" id="ARBA00022679"/>
    </source>
</evidence>
<dbReference type="PANTHER" id="PTHR23342">
    <property type="entry name" value="N-ACETYLGLUTAMATE SYNTHASE"/>
    <property type="match status" value="1"/>
</dbReference>